<accession>A0A813MEM3</accession>
<comment type="caution">
    <text evidence="10">The sequence shown here is derived from an EMBL/GenBank/DDBJ whole genome shotgun (WGS) entry which is preliminary data.</text>
</comment>
<dbReference type="Proteomes" id="UP000663879">
    <property type="component" value="Unassembled WGS sequence"/>
</dbReference>
<evidence type="ECO:0000256" key="1">
    <source>
        <dbReference type="ARBA" id="ARBA00004496"/>
    </source>
</evidence>
<dbReference type="InterPro" id="IPR005455">
    <property type="entry name" value="PFN_euk"/>
</dbReference>
<dbReference type="GO" id="GO:0008289">
    <property type="term" value="F:lipid binding"/>
    <property type="evidence" value="ECO:0007669"/>
    <property type="project" value="UniProtKB-KW"/>
</dbReference>
<keyword evidence="4" id="KW-0963">Cytoplasm</keyword>
<sequence>MNQLQNLLHDALISTQHIDRCALLNKDEYTVKASSVGFQLNDVDVEVLIDAFQNTNLTRERGIYFDESNYTCLRSDENSIYAKDGTKGLVMAQTGKYILMGTFKENMYASVCVEAIEKLAEYFRQKNS</sequence>
<dbReference type="InterPro" id="IPR048278">
    <property type="entry name" value="PFN"/>
</dbReference>
<comment type="subcellular location">
    <subcellularLocation>
        <location evidence="1">Cytoplasm</location>
    </subcellularLocation>
</comment>
<dbReference type="CDD" id="cd00148">
    <property type="entry name" value="PROF"/>
    <property type="match status" value="1"/>
</dbReference>
<evidence type="ECO:0000256" key="8">
    <source>
        <dbReference type="ARBA" id="ARBA00059169"/>
    </source>
</evidence>
<dbReference type="Pfam" id="PF00235">
    <property type="entry name" value="Profilin"/>
    <property type="match status" value="1"/>
</dbReference>
<name>A0A813MEM3_9BILA</name>
<proteinExistence type="inferred from homology"/>
<dbReference type="SMART" id="SM00392">
    <property type="entry name" value="PROF"/>
    <property type="match status" value="1"/>
</dbReference>
<organism evidence="10 11">
    <name type="scientific">Brachionus calyciflorus</name>
    <dbReference type="NCBI Taxonomy" id="104777"/>
    <lineage>
        <taxon>Eukaryota</taxon>
        <taxon>Metazoa</taxon>
        <taxon>Spiralia</taxon>
        <taxon>Gnathifera</taxon>
        <taxon>Rotifera</taxon>
        <taxon>Eurotatoria</taxon>
        <taxon>Monogononta</taxon>
        <taxon>Pseudotrocha</taxon>
        <taxon>Ploima</taxon>
        <taxon>Brachionidae</taxon>
        <taxon>Brachionus</taxon>
    </lineage>
</organism>
<dbReference type="GO" id="GO:0030154">
    <property type="term" value="P:cell differentiation"/>
    <property type="evidence" value="ECO:0007669"/>
    <property type="project" value="UniProtKB-KW"/>
</dbReference>
<evidence type="ECO:0000256" key="2">
    <source>
        <dbReference type="ARBA" id="ARBA00010058"/>
    </source>
</evidence>
<evidence type="ECO:0000256" key="6">
    <source>
        <dbReference type="ARBA" id="ARBA00022871"/>
    </source>
</evidence>
<comment type="similarity">
    <text evidence="2 9">Belongs to the profilin family.</text>
</comment>
<comment type="function">
    <text evidence="8">Involved in male fertility. Required for manchette development and acrosome biogenesis during spermiogenesis. Binds in vitro to phospholipids, including phosphatidylinositol 3-phosphate (PtdIns(3)P), phosphatidylinositol 4,5-bisphosphate (PtdIns(4,5)P2), phosphatidylinositol 4-phosphate (PtdIns(4)P) and phosphatidic acid (PA). Contrary to other profilin family members, does not bind to actin in vitro.</text>
</comment>
<keyword evidence="6" id="KW-0744">Spermatogenesis</keyword>
<dbReference type="OrthoDB" id="421374at2759"/>
<dbReference type="SUPFAM" id="SSF55770">
    <property type="entry name" value="Profilin (actin-binding protein)"/>
    <property type="match status" value="1"/>
</dbReference>
<keyword evidence="11" id="KW-1185">Reference proteome</keyword>
<evidence type="ECO:0000256" key="3">
    <source>
        <dbReference type="ARBA" id="ARBA00022473"/>
    </source>
</evidence>
<keyword evidence="5" id="KW-0221">Differentiation</keyword>
<dbReference type="FunFam" id="3.30.450.30:FF:000007">
    <property type="entry name" value="Profilin"/>
    <property type="match status" value="1"/>
</dbReference>
<evidence type="ECO:0000256" key="7">
    <source>
        <dbReference type="ARBA" id="ARBA00023121"/>
    </source>
</evidence>
<dbReference type="Gene3D" id="3.30.450.30">
    <property type="entry name" value="Dynein light chain 2a, cytoplasmic"/>
    <property type="match status" value="1"/>
</dbReference>
<dbReference type="PANTHER" id="PTHR11604:SF2">
    <property type="entry name" value="PROFILIN-4"/>
    <property type="match status" value="1"/>
</dbReference>
<dbReference type="GO" id="GO:0005938">
    <property type="term" value="C:cell cortex"/>
    <property type="evidence" value="ECO:0007669"/>
    <property type="project" value="TreeGrafter"/>
</dbReference>
<gene>
    <name evidence="10" type="ORF">OXX778_LOCUS1737</name>
</gene>
<protein>
    <recommendedName>
        <fullName evidence="9">Profilin</fullName>
    </recommendedName>
</protein>
<evidence type="ECO:0000313" key="11">
    <source>
        <dbReference type="Proteomes" id="UP000663879"/>
    </source>
</evidence>
<dbReference type="GO" id="GO:0003785">
    <property type="term" value="F:actin monomer binding"/>
    <property type="evidence" value="ECO:0007669"/>
    <property type="project" value="TreeGrafter"/>
</dbReference>
<keyword evidence="3" id="KW-0217">Developmental protein</keyword>
<dbReference type="AlphaFoldDB" id="A0A813MEM3"/>
<evidence type="ECO:0000256" key="9">
    <source>
        <dbReference type="RuleBase" id="RU003909"/>
    </source>
</evidence>
<keyword evidence="7" id="KW-0446">Lipid-binding</keyword>
<evidence type="ECO:0000313" key="10">
    <source>
        <dbReference type="EMBL" id="CAF0716756.1"/>
    </source>
</evidence>
<dbReference type="EMBL" id="CAJNOC010000119">
    <property type="protein sequence ID" value="CAF0716756.1"/>
    <property type="molecule type" value="Genomic_DNA"/>
</dbReference>
<evidence type="ECO:0000256" key="4">
    <source>
        <dbReference type="ARBA" id="ARBA00022490"/>
    </source>
</evidence>
<keyword evidence="9" id="KW-0009">Actin-binding</keyword>
<dbReference type="PANTHER" id="PTHR11604">
    <property type="entry name" value="PROFILIN"/>
    <property type="match status" value="1"/>
</dbReference>
<dbReference type="InterPro" id="IPR036140">
    <property type="entry name" value="PFN_sf"/>
</dbReference>
<reference evidence="10" key="1">
    <citation type="submission" date="2021-02" db="EMBL/GenBank/DDBJ databases">
        <authorList>
            <person name="Nowell W R."/>
        </authorList>
    </citation>
    <scope>NUCLEOTIDE SEQUENCE</scope>
    <source>
        <strain evidence="10">Ploen Becks lab</strain>
    </source>
</reference>
<evidence type="ECO:0000256" key="5">
    <source>
        <dbReference type="ARBA" id="ARBA00022782"/>
    </source>
</evidence>
<dbReference type="GO" id="GO:0007283">
    <property type="term" value="P:spermatogenesis"/>
    <property type="evidence" value="ECO:0007669"/>
    <property type="project" value="UniProtKB-KW"/>
</dbReference>